<dbReference type="NCBIfam" id="NF033550">
    <property type="entry name" value="transpos_ISL3"/>
    <property type="match status" value="1"/>
</dbReference>
<dbReference type="InterPro" id="IPR002560">
    <property type="entry name" value="Transposase_DDE"/>
</dbReference>
<feature type="domain" description="Transposase IS204/IS1001/IS1096/IS1165 zinc-finger" evidence="2">
    <location>
        <begin position="37"/>
        <end position="81"/>
    </location>
</feature>
<accession>A0A1C5K528</accession>
<organism evidence="3 4">
    <name type="scientific">Micromonospora inositola</name>
    <dbReference type="NCBI Taxonomy" id="47865"/>
    <lineage>
        <taxon>Bacteria</taxon>
        <taxon>Bacillati</taxon>
        <taxon>Actinomycetota</taxon>
        <taxon>Actinomycetes</taxon>
        <taxon>Micromonosporales</taxon>
        <taxon>Micromonosporaceae</taxon>
        <taxon>Micromonospora</taxon>
    </lineage>
</organism>
<evidence type="ECO:0000313" key="4">
    <source>
        <dbReference type="Proteomes" id="UP000198221"/>
    </source>
</evidence>
<evidence type="ECO:0000313" key="3">
    <source>
        <dbReference type="EMBL" id="SCG77506.1"/>
    </source>
</evidence>
<dbReference type="InterPro" id="IPR029261">
    <property type="entry name" value="Transposase_Znf"/>
</dbReference>
<reference evidence="4" key="1">
    <citation type="submission" date="2016-06" db="EMBL/GenBank/DDBJ databases">
        <authorList>
            <person name="Varghese N."/>
            <person name="Submissions Spin"/>
        </authorList>
    </citation>
    <scope>NUCLEOTIDE SEQUENCE [LARGE SCALE GENOMIC DNA]</scope>
    <source>
        <strain evidence="4">DSM 43819</strain>
    </source>
</reference>
<dbReference type="InterPro" id="IPR047951">
    <property type="entry name" value="Transpos_ISL3"/>
</dbReference>
<evidence type="ECO:0000259" key="2">
    <source>
        <dbReference type="Pfam" id="PF14690"/>
    </source>
</evidence>
<name>A0A1C5K528_9ACTN</name>
<feature type="domain" description="Transposase IS204/IS1001/IS1096/IS1165 DDE" evidence="1">
    <location>
        <begin position="157"/>
        <end position="421"/>
    </location>
</feature>
<dbReference type="Pfam" id="PF14690">
    <property type="entry name" value="Zn_ribbon_ISL3"/>
    <property type="match status" value="1"/>
</dbReference>
<dbReference type="Pfam" id="PF01610">
    <property type="entry name" value="DDE_Tnp_ISL3"/>
    <property type="match status" value="1"/>
</dbReference>
<dbReference type="PANTHER" id="PTHR33498:SF1">
    <property type="entry name" value="TRANSPOSASE FOR INSERTION SEQUENCE ELEMENT IS1557"/>
    <property type="match status" value="1"/>
</dbReference>
<proteinExistence type="predicted"/>
<dbReference type="OrthoDB" id="3238779at2"/>
<protein>
    <submittedName>
        <fullName evidence="3">Transposase</fullName>
    </submittedName>
</protein>
<dbReference type="Proteomes" id="UP000198221">
    <property type="component" value="Chromosome I"/>
</dbReference>
<evidence type="ECO:0000259" key="1">
    <source>
        <dbReference type="Pfam" id="PF01610"/>
    </source>
</evidence>
<dbReference type="PANTHER" id="PTHR33498">
    <property type="entry name" value="TRANSPOSASE FOR INSERTION SEQUENCE ELEMENT IS1557"/>
    <property type="match status" value="1"/>
</dbReference>
<dbReference type="EMBL" id="LT607754">
    <property type="protein sequence ID" value="SCG77506.1"/>
    <property type="molecule type" value="Genomic_DNA"/>
</dbReference>
<dbReference type="AlphaFoldDB" id="A0A1C5K528"/>
<gene>
    <name evidence="3" type="ORF">GA0070613_6286</name>
</gene>
<keyword evidence="4" id="KW-1185">Reference proteome</keyword>
<sequence>MNEDTSRLLGLAGLAVTRVEDGPDGPVVYLVTADDQARRCPHCGTRARRSKGWRVTRPRDLAVGGRHPRLVWRKHRWRCDESGCPRKSFTETVAQVPARKRLTLRLRTSAGAAIADGGRTIVQSARDHHVSWPVAAAAFATHAAAVLPAQPDPVQVLGIDEIRRGRPKWVWDETTGTWQTTVDRWHVGFVDLSGGQGLLGQVEGRNAAVVCDWLAERTQAWRDAVRFVAIDMCTIFKSAVRQALPGAVLVADHFHIVQLANQTVTEIRRRVTVQVRGRRGRKGNREWELRNRLTRNASRMHGDHVADLEGELKDLPPRIGTPILAAWNAKEDLLDLLALARTHPNREDIADLLFRFYHRCAQSGLPELERLATTVETWWPEILAFIHTGITNAGSEGTNRVIKTVARDAYGFRNPANQRLRTRCATTRRARGHLSPR</sequence>